<evidence type="ECO:0000259" key="8">
    <source>
        <dbReference type="PROSITE" id="PS51160"/>
    </source>
</evidence>
<evidence type="ECO:0000256" key="5">
    <source>
        <dbReference type="PROSITE-ProRule" id="PRU00520"/>
    </source>
</evidence>
<reference evidence="9 10" key="1">
    <citation type="journal article" date="2021" name="PeerJ">
        <title>Analysis of 44 Vibrio anguillarum genomes reveals high genetic diversity.</title>
        <authorList>
            <person name="Hansen M.J."/>
            <person name="Dalsgaard I."/>
        </authorList>
    </citation>
    <scope>NUCLEOTIDE SEQUENCE [LARGE SCALE GENOMIC DNA]</scope>
    <source>
        <strain evidence="9 10">17-16730-2A</strain>
    </source>
</reference>
<dbReference type="PROSITE" id="PS00150">
    <property type="entry name" value="ACYLPHOSPHATASE_1"/>
    <property type="match status" value="1"/>
</dbReference>
<dbReference type="NCBIfam" id="NF011000">
    <property type="entry name" value="PRK14426.1"/>
    <property type="match status" value="1"/>
</dbReference>
<evidence type="ECO:0000256" key="4">
    <source>
        <dbReference type="ARBA" id="ARBA00047645"/>
    </source>
</evidence>
<evidence type="ECO:0000313" key="10">
    <source>
        <dbReference type="Proteomes" id="UP000722957"/>
    </source>
</evidence>
<evidence type="ECO:0000313" key="9">
    <source>
        <dbReference type="EMBL" id="MBF4272618.1"/>
    </source>
</evidence>
<dbReference type="GO" id="GO:0003998">
    <property type="term" value="F:acylphosphatase activity"/>
    <property type="evidence" value="ECO:0007669"/>
    <property type="project" value="UniProtKB-EC"/>
</dbReference>
<sequence>MIEYLNIDRGIQMAQQCDKFIVTGRVQGVGFRYHTAHQGLKLGLTGYAKNLHNGEVEVIAIGNSENLEQFYQWLQQGPKTAKVMSVLRESLLSYTEKYSGFEIL</sequence>
<dbReference type="Gene3D" id="3.30.70.100">
    <property type="match status" value="1"/>
</dbReference>
<dbReference type="Pfam" id="PF00708">
    <property type="entry name" value="Acylphosphatase"/>
    <property type="match status" value="1"/>
</dbReference>
<comment type="caution">
    <text evidence="9">The sequence shown here is derived from an EMBL/GenBank/DDBJ whole genome shotgun (WGS) entry which is preliminary data.</text>
</comment>
<evidence type="ECO:0000256" key="2">
    <source>
        <dbReference type="ARBA" id="ARBA00012150"/>
    </source>
</evidence>
<evidence type="ECO:0000256" key="3">
    <source>
        <dbReference type="ARBA" id="ARBA00015991"/>
    </source>
</evidence>
<name>A0AAW4B2T8_VIBAN</name>
<comment type="similarity">
    <text evidence="1 7">Belongs to the acylphosphatase family.</text>
</comment>
<feature type="active site" evidence="5">
    <location>
        <position position="50"/>
    </location>
</feature>
<dbReference type="EC" id="3.6.1.7" evidence="2 5"/>
<dbReference type="PROSITE" id="PS00151">
    <property type="entry name" value="ACYLPHOSPHATASE_2"/>
    <property type="match status" value="1"/>
</dbReference>
<evidence type="ECO:0000256" key="1">
    <source>
        <dbReference type="ARBA" id="ARBA00005614"/>
    </source>
</evidence>
<evidence type="ECO:0000256" key="6">
    <source>
        <dbReference type="RuleBase" id="RU000553"/>
    </source>
</evidence>
<feature type="domain" description="Acylphosphatase-like" evidence="8">
    <location>
        <begin position="17"/>
        <end position="104"/>
    </location>
</feature>
<dbReference type="PROSITE" id="PS51160">
    <property type="entry name" value="ACYLPHOSPHATASE_3"/>
    <property type="match status" value="1"/>
</dbReference>
<dbReference type="PANTHER" id="PTHR47268">
    <property type="entry name" value="ACYLPHOSPHATASE"/>
    <property type="match status" value="1"/>
</dbReference>
<protein>
    <recommendedName>
        <fullName evidence="3 5">Acylphosphatase</fullName>
        <ecNumber evidence="2 5">3.6.1.7</ecNumber>
    </recommendedName>
</protein>
<keyword evidence="5 6" id="KW-0378">Hydrolase</keyword>
<dbReference type="AlphaFoldDB" id="A0AAW4B2T8"/>
<dbReference type="EMBL" id="RDOM01000027">
    <property type="protein sequence ID" value="MBF4272618.1"/>
    <property type="molecule type" value="Genomic_DNA"/>
</dbReference>
<organism evidence="9 10">
    <name type="scientific">Vibrio anguillarum</name>
    <name type="common">Listonella anguillarum</name>
    <dbReference type="NCBI Taxonomy" id="55601"/>
    <lineage>
        <taxon>Bacteria</taxon>
        <taxon>Pseudomonadati</taxon>
        <taxon>Pseudomonadota</taxon>
        <taxon>Gammaproteobacteria</taxon>
        <taxon>Vibrionales</taxon>
        <taxon>Vibrionaceae</taxon>
        <taxon>Vibrio</taxon>
    </lineage>
</organism>
<dbReference type="Proteomes" id="UP000722957">
    <property type="component" value="Unassembled WGS sequence"/>
</dbReference>
<dbReference type="SUPFAM" id="SSF54975">
    <property type="entry name" value="Acylphosphatase/BLUF domain-like"/>
    <property type="match status" value="1"/>
</dbReference>
<proteinExistence type="inferred from homology"/>
<dbReference type="PANTHER" id="PTHR47268:SF4">
    <property type="entry name" value="ACYLPHOSPHATASE"/>
    <property type="match status" value="1"/>
</dbReference>
<comment type="catalytic activity">
    <reaction evidence="4 5 6">
        <text>an acyl phosphate + H2O = a carboxylate + phosphate + H(+)</text>
        <dbReference type="Rhea" id="RHEA:14965"/>
        <dbReference type="ChEBI" id="CHEBI:15377"/>
        <dbReference type="ChEBI" id="CHEBI:15378"/>
        <dbReference type="ChEBI" id="CHEBI:29067"/>
        <dbReference type="ChEBI" id="CHEBI:43474"/>
        <dbReference type="ChEBI" id="CHEBI:59918"/>
        <dbReference type="EC" id="3.6.1.7"/>
    </reaction>
</comment>
<dbReference type="InterPro" id="IPR020456">
    <property type="entry name" value="Acylphosphatase"/>
</dbReference>
<feature type="active site" evidence="5">
    <location>
        <position position="32"/>
    </location>
</feature>
<dbReference type="InterPro" id="IPR036046">
    <property type="entry name" value="Acylphosphatase-like_dom_sf"/>
</dbReference>
<accession>A0AAW4B2T8</accession>
<dbReference type="InterPro" id="IPR001792">
    <property type="entry name" value="Acylphosphatase-like_dom"/>
</dbReference>
<gene>
    <name evidence="9" type="ORF">EAY07_11295</name>
</gene>
<evidence type="ECO:0000256" key="7">
    <source>
        <dbReference type="RuleBase" id="RU004168"/>
    </source>
</evidence>
<dbReference type="InterPro" id="IPR017968">
    <property type="entry name" value="Acylphosphatase_CS"/>
</dbReference>